<evidence type="ECO:0000313" key="3">
    <source>
        <dbReference type="Proteomes" id="UP000183994"/>
    </source>
</evidence>
<dbReference type="OrthoDB" id="5410916at2"/>
<dbReference type="STRING" id="1121393.SAMN02745216_02771"/>
<accession>A0A1M6PAE2</accession>
<evidence type="ECO:0000313" key="2">
    <source>
        <dbReference type="EMBL" id="SHK04904.1"/>
    </source>
</evidence>
<dbReference type="Proteomes" id="UP000183994">
    <property type="component" value="Unassembled WGS sequence"/>
</dbReference>
<keyword evidence="1" id="KW-0812">Transmembrane</keyword>
<keyword evidence="1" id="KW-1133">Transmembrane helix</keyword>
<gene>
    <name evidence="2" type="ORF">SAMN02745216_02771</name>
</gene>
<protein>
    <submittedName>
        <fullName evidence="2">HEAT repeat-containing protein</fullName>
    </submittedName>
</protein>
<feature type="transmembrane region" description="Helical" evidence="1">
    <location>
        <begin position="74"/>
        <end position="99"/>
    </location>
</feature>
<dbReference type="AlphaFoldDB" id="A0A1M6PAE2"/>
<feature type="transmembrane region" description="Helical" evidence="1">
    <location>
        <begin position="161"/>
        <end position="181"/>
    </location>
</feature>
<feature type="transmembrane region" description="Helical" evidence="1">
    <location>
        <begin position="324"/>
        <end position="348"/>
    </location>
</feature>
<feature type="transmembrane region" description="Helical" evidence="1">
    <location>
        <begin position="106"/>
        <end position="123"/>
    </location>
</feature>
<dbReference type="InterPro" id="IPR016024">
    <property type="entry name" value="ARM-type_fold"/>
</dbReference>
<evidence type="ECO:0000256" key="1">
    <source>
        <dbReference type="SAM" id="Phobius"/>
    </source>
</evidence>
<reference evidence="3" key="1">
    <citation type="submission" date="2016-11" db="EMBL/GenBank/DDBJ databases">
        <authorList>
            <person name="Varghese N."/>
            <person name="Submissions S."/>
        </authorList>
    </citation>
    <scope>NUCLEOTIDE SEQUENCE [LARGE SCALE GENOMIC DNA]</scope>
    <source>
        <strain evidence="3">DSM 16219</strain>
    </source>
</reference>
<dbReference type="Gene3D" id="1.25.10.10">
    <property type="entry name" value="Leucine-rich Repeat Variant"/>
    <property type="match status" value="1"/>
</dbReference>
<name>A0A1M6PAE2_9BACT</name>
<feature type="transmembrane region" description="Helical" evidence="1">
    <location>
        <begin position="355"/>
        <end position="376"/>
    </location>
</feature>
<dbReference type="SUPFAM" id="SSF48371">
    <property type="entry name" value="ARM repeat"/>
    <property type="match status" value="1"/>
</dbReference>
<dbReference type="RefSeq" id="WP_073476758.1">
    <property type="nucleotide sequence ID" value="NZ_FQZU01000017.1"/>
</dbReference>
<proteinExistence type="predicted"/>
<feature type="transmembrane region" description="Helical" evidence="1">
    <location>
        <begin position="129"/>
        <end position="149"/>
    </location>
</feature>
<sequence>MTSDSEIAENRIPWLLSPPVALLSGMAVCHIIAALWIYASNQEYHAILQVLNSQGYLVVPNKIVQPLLLEFKTAFFSAVFYTFTLGVGLSLVFMAVGMFCGKIQRFWAGLCIFLLFWAYFFFLNANWGSWQQTAFFILIPPAPAAIMWRRNILLRRQPSRGWAPQFFFVLPVVILGLLWAFQSSKDPFVDLRDAILLNNKPGLAVNDFYYDYTLYAARTFKPLDKRAMRTVYLSGNPNSKKKMVLRNKLLAAYYFVVEDKNAADIVITYGDGKDAPFILEGWCGRKIESLTYKDFLHAPGKHLEALADQCDLQKNFRSTVYSSLLLGLPMGIYTFLFSIMAGLASIWLGRKKGAAITAAVWMVIGLSLYTQLAYFAHRGQEGKPPQELLESSSSRERLAGLRNYMSKDLNIREHAAYDDLLHSPKMAERYWLARVLAHNQDKESLKDLLFLLKDPSPNVRCQAIWALGRRPWDRPSGYLEDIVKNSDHYYVQLYAYNALRRLGWRQQI</sequence>
<dbReference type="InterPro" id="IPR011989">
    <property type="entry name" value="ARM-like"/>
</dbReference>
<keyword evidence="3" id="KW-1185">Reference proteome</keyword>
<feature type="transmembrane region" description="Helical" evidence="1">
    <location>
        <begin position="20"/>
        <end position="39"/>
    </location>
</feature>
<dbReference type="EMBL" id="FQZU01000017">
    <property type="protein sequence ID" value="SHK04904.1"/>
    <property type="molecule type" value="Genomic_DNA"/>
</dbReference>
<keyword evidence="1" id="KW-0472">Membrane</keyword>
<organism evidence="2 3">
    <name type="scientific">Desulfatibacillum alkenivorans DSM 16219</name>
    <dbReference type="NCBI Taxonomy" id="1121393"/>
    <lineage>
        <taxon>Bacteria</taxon>
        <taxon>Pseudomonadati</taxon>
        <taxon>Thermodesulfobacteriota</taxon>
        <taxon>Desulfobacteria</taxon>
        <taxon>Desulfobacterales</taxon>
        <taxon>Desulfatibacillaceae</taxon>
        <taxon>Desulfatibacillum</taxon>
    </lineage>
</organism>
<dbReference type="Pfam" id="PF13646">
    <property type="entry name" value="HEAT_2"/>
    <property type="match status" value="1"/>
</dbReference>